<proteinExistence type="predicted"/>
<organism evidence="1 2">
    <name type="scientific">Paucilactobacillus hokkaidonensis JCM 18461</name>
    <dbReference type="NCBI Taxonomy" id="1291742"/>
    <lineage>
        <taxon>Bacteria</taxon>
        <taxon>Bacillati</taxon>
        <taxon>Bacillota</taxon>
        <taxon>Bacilli</taxon>
        <taxon>Lactobacillales</taxon>
        <taxon>Lactobacillaceae</taxon>
        <taxon>Paucilactobacillus</taxon>
    </lineage>
</organism>
<dbReference type="Proteomes" id="UP000031620">
    <property type="component" value="Chromosome"/>
</dbReference>
<dbReference type="EMBL" id="AP014680">
    <property type="protein sequence ID" value="BAP85525.1"/>
    <property type="molecule type" value="Genomic_DNA"/>
</dbReference>
<accession>A0A0A1GU64</accession>
<dbReference type="HOGENOM" id="CLU_175303_1_0_9"/>
<reference evidence="1 2" key="1">
    <citation type="submission" date="2014-11" db="EMBL/GenBank/DDBJ databases">
        <title>Complete genome sequence and analysis of Lactobacillus hokkaidonensis LOOC260T.</title>
        <authorList>
            <person name="Tanizawa Y."/>
            <person name="Tohno M."/>
            <person name="Kaminuma E."/>
            <person name="Nakamura Y."/>
            <person name="Arita M."/>
        </authorList>
    </citation>
    <scope>NUCLEOTIDE SEQUENCE [LARGE SCALE GENOMIC DNA]</scope>
    <source>
        <strain evidence="1 2">LOOC260</strain>
    </source>
</reference>
<dbReference type="RefSeq" id="WP_041093432.1">
    <property type="nucleotide sequence ID" value="NZ_AP014680.1"/>
</dbReference>
<protein>
    <recommendedName>
        <fullName evidence="3">Phage gp6-like head-tail connector protein</fullName>
    </recommendedName>
</protein>
<evidence type="ECO:0008006" key="3">
    <source>
        <dbReference type="Google" id="ProtNLM"/>
    </source>
</evidence>
<evidence type="ECO:0000313" key="1">
    <source>
        <dbReference type="EMBL" id="BAP85525.1"/>
    </source>
</evidence>
<dbReference type="AlphaFoldDB" id="A0A0A1GU64"/>
<evidence type="ECO:0000313" key="2">
    <source>
        <dbReference type="Proteomes" id="UP000031620"/>
    </source>
</evidence>
<gene>
    <name evidence="1" type="ORF">LOOC260_109860</name>
</gene>
<sequence>MADQALKNADLVQQLKTKLRIFHNVDDQRLDRMIEVSKQVIARDTGYEEIDDPKFIELVLERCRYDYNDSLEFFNANFQSNLLSLSLDGYVPSEEGETDGD</sequence>
<name>A0A0A1GU64_9LACO</name>
<dbReference type="KEGG" id="lho:LOOC260_109860"/>
<dbReference type="STRING" id="1291742.LOOC260_109860"/>